<evidence type="ECO:0000313" key="3">
    <source>
        <dbReference type="EMBL" id="QYM79391.1"/>
    </source>
</evidence>
<keyword evidence="4" id="KW-1185">Reference proteome</keyword>
<evidence type="ECO:0000313" key="4">
    <source>
        <dbReference type="Proteomes" id="UP000825051"/>
    </source>
</evidence>
<sequence>MSLPPILFEDDVMIAFDKPSGMLVAPDRWDKQRENLMGLVHDKMGHGVANVHRLDADTSGLLLCAKTKPALDFLSGQFQSKTVEKRYLAIAAVLPLERAMKVIEPVRAPGGGGALPETFTVELGLGPDEHQPGRMRVFRKRGGKASVTEFRVMEPFGRFALVECRPLTGRTHQIRVHLAAAGAPVLNDVFYGDPDVKLLLSELKRRYKGRDEERPLLSRLALHASELTLTHPTTRERVTMHAPLPREFGVALKYLRKFAPRGSAGGAKSERQTAV</sequence>
<dbReference type="KEGG" id="ole:K0B96_01875"/>
<dbReference type="PROSITE" id="PS01129">
    <property type="entry name" value="PSI_RLU"/>
    <property type="match status" value="1"/>
</dbReference>
<evidence type="ECO:0000256" key="1">
    <source>
        <dbReference type="ARBA" id="ARBA00010876"/>
    </source>
</evidence>
<feature type="domain" description="Pseudouridine synthase RsuA/RluA-like" evidence="2">
    <location>
        <begin position="13"/>
        <end position="180"/>
    </location>
</feature>
<evidence type="ECO:0000259" key="2">
    <source>
        <dbReference type="Pfam" id="PF00849"/>
    </source>
</evidence>
<reference evidence="3" key="1">
    <citation type="submission" date="2021-08" db="EMBL/GenBank/DDBJ databases">
        <title>Genome of a novel bacterium of the phylum Verrucomicrobia, Oleiharenicola sp. KSB-15.</title>
        <authorList>
            <person name="Chung J.-H."/>
            <person name="Ahn J.-H."/>
            <person name="Yoon Y."/>
            <person name="Kim D.-Y."/>
            <person name="An S.-H."/>
            <person name="Park I."/>
            <person name="Yeon J."/>
        </authorList>
    </citation>
    <scope>NUCLEOTIDE SEQUENCE</scope>
    <source>
        <strain evidence="3">KSB-15</strain>
    </source>
</reference>
<dbReference type="SUPFAM" id="SSF55120">
    <property type="entry name" value="Pseudouridine synthase"/>
    <property type="match status" value="1"/>
</dbReference>
<proteinExistence type="inferred from homology"/>
<dbReference type="Pfam" id="PF00849">
    <property type="entry name" value="PseudoU_synth_2"/>
    <property type="match status" value="1"/>
</dbReference>
<dbReference type="Gene3D" id="3.30.2350.10">
    <property type="entry name" value="Pseudouridine synthase"/>
    <property type="match status" value="1"/>
</dbReference>
<gene>
    <name evidence="3" type="ORF">K0B96_01875</name>
</gene>
<dbReference type="InterPro" id="IPR006145">
    <property type="entry name" value="PsdUridine_synth_RsuA/RluA"/>
</dbReference>
<dbReference type="GO" id="GO:0003723">
    <property type="term" value="F:RNA binding"/>
    <property type="evidence" value="ECO:0007669"/>
    <property type="project" value="InterPro"/>
</dbReference>
<dbReference type="GO" id="GO:0009982">
    <property type="term" value="F:pseudouridine synthase activity"/>
    <property type="evidence" value="ECO:0007669"/>
    <property type="project" value="InterPro"/>
</dbReference>
<dbReference type="GO" id="GO:0000455">
    <property type="term" value="P:enzyme-directed rRNA pseudouridine synthesis"/>
    <property type="evidence" value="ECO:0007669"/>
    <property type="project" value="TreeGrafter"/>
</dbReference>
<organism evidence="3 4">
    <name type="scientific">Horticoccus luteus</name>
    <dbReference type="NCBI Taxonomy" id="2862869"/>
    <lineage>
        <taxon>Bacteria</taxon>
        <taxon>Pseudomonadati</taxon>
        <taxon>Verrucomicrobiota</taxon>
        <taxon>Opitutia</taxon>
        <taxon>Opitutales</taxon>
        <taxon>Opitutaceae</taxon>
        <taxon>Horticoccus</taxon>
    </lineage>
</organism>
<dbReference type="InterPro" id="IPR020103">
    <property type="entry name" value="PsdUridine_synth_cat_dom_sf"/>
</dbReference>
<accession>A0A8F9XLN0</accession>
<dbReference type="AlphaFoldDB" id="A0A8F9XLN0"/>
<dbReference type="Proteomes" id="UP000825051">
    <property type="component" value="Chromosome"/>
</dbReference>
<protein>
    <submittedName>
        <fullName evidence="3">RNA pseudouridine synthase</fullName>
    </submittedName>
</protein>
<name>A0A8F9XLN0_9BACT</name>
<dbReference type="InterPro" id="IPR006224">
    <property type="entry name" value="PsdUridine_synth_RluA-like_CS"/>
</dbReference>
<dbReference type="CDD" id="cd02869">
    <property type="entry name" value="PseudoU_synth_RluA_like"/>
    <property type="match status" value="1"/>
</dbReference>
<dbReference type="EMBL" id="CP080507">
    <property type="protein sequence ID" value="QYM79391.1"/>
    <property type="molecule type" value="Genomic_DNA"/>
</dbReference>
<dbReference type="GO" id="GO:0140098">
    <property type="term" value="F:catalytic activity, acting on RNA"/>
    <property type="evidence" value="ECO:0007669"/>
    <property type="project" value="UniProtKB-ARBA"/>
</dbReference>
<dbReference type="InterPro" id="IPR050188">
    <property type="entry name" value="RluA_PseudoU_synthase"/>
</dbReference>
<dbReference type="PANTHER" id="PTHR21600:SF87">
    <property type="entry name" value="RNA PSEUDOURIDYLATE SYNTHASE DOMAIN-CONTAINING PROTEIN 1"/>
    <property type="match status" value="1"/>
</dbReference>
<comment type="similarity">
    <text evidence="1">Belongs to the pseudouridine synthase RluA family.</text>
</comment>
<dbReference type="RefSeq" id="WP_220163196.1">
    <property type="nucleotide sequence ID" value="NZ_CP080507.1"/>
</dbReference>
<dbReference type="PANTHER" id="PTHR21600">
    <property type="entry name" value="MITOCHONDRIAL RNA PSEUDOURIDINE SYNTHASE"/>
    <property type="match status" value="1"/>
</dbReference>